<protein>
    <submittedName>
        <fullName evidence="2">Uncharacterized protein</fullName>
    </submittedName>
</protein>
<dbReference type="WBParaSite" id="jg19868">
    <property type="protein sequence ID" value="jg19868"/>
    <property type="gene ID" value="jg19868"/>
</dbReference>
<name>A0A915DH72_9BILA</name>
<accession>A0A915DH72</accession>
<dbReference type="Proteomes" id="UP000887574">
    <property type="component" value="Unplaced"/>
</dbReference>
<sequence length="191" mass="22641">MVWNRPFKAKYQELYNIWMLNGDRMEWTANRNPRAPAIGVYLEWICMAWIAIPAMVRNIWKIDLFEKQVSEDACKEASAFCKICRVAKVTKHKFKLSKRSYKSLISNLEDVKTTLSSLSQEDPIEIKQCLTKCRKIAGHLCYSNLAKDRLREIQTDMKIEMHRIKQTFLQDGIQRWKWWSVFCNKSVQLKS</sequence>
<dbReference type="AlphaFoldDB" id="A0A915DH72"/>
<evidence type="ECO:0000313" key="2">
    <source>
        <dbReference type="WBParaSite" id="jg19868"/>
    </source>
</evidence>
<keyword evidence="1" id="KW-1185">Reference proteome</keyword>
<evidence type="ECO:0000313" key="1">
    <source>
        <dbReference type="Proteomes" id="UP000887574"/>
    </source>
</evidence>
<organism evidence="1 2">
    <name type="scientific">Ditylenchus dipsaci</name>
    <dbReference type="NCBI Taxonomy" id="166011"/>
    <lineage>
        <taxon>Eukaryota</taxon>
        <taxon>Metazoa</taxon>
        <taxon>Ecdysozoa</taxon>
        <taxon>Nematoda</taxon>
        <taxon>Chromadorea</taxon>
        <taxon>Rhabditida</taxon>
        <taxon>Tylenchina</taxon>
        <taxon>Tylenchomorpha</taxon>
        <taxon>Sphaerularioidea</taxon>
        <taxon>Anguinidae</taxon>
        <taxon>Anguininae</taxon>
        <taxon>Ditylenchus</taxon>
    </lineage>
</organism>
<proteinExistence type="predicted"/>
<reference evidence="2" key="1">
    <citation type="submission" date="2022-11" db="UniProtKB">
        <authorList>
            <consortium name="WormBaseParasite"/>
        </authorList>
    </citation>
    <scope>IDENTIFICATION</scope>
</reference>